<evidence type="ECO:0000313" key="11">
    <source>
        <dbReference type="Proteomes" id="UP001176891"/>
    </source>
</evidence>
<evidence type="ECO:0000256" key="1">
    <source>
        <dbReference type="ARBA" id="ARBA00004651"/>
    </source>
</evidence>
<evidence type="ECO:0000259" key="8">
    <source>
        <dbReference type="PROSITE" id="PS50893"/>
    </source>
</evidence>
<feature type="transmembrane region" description="Helical" evidence="7">
    <location>
        <begin position="172"/>
        <end position="192"/>
    </location>
</feature>
<dbReference type="InterPro" id="IPR003593">
    <property type="entry name" value="AAA+_ATPase"/>
</dbReference>
<evidence type="ECO:0000256" key="3">
    <source>
        <dbReference type="ARBA" id="ARBA00022741"/>
    </source>
</evidence>
<dbReference type="PANTHER" id="PTHR43394:SF1">
    <property type="entry name" value="ATP-BINDING CASSETTE SUB-FAMILY B MEMBER 10, MITOCHONDRIAL"/>
    <property type="match status" value="1"/>
</dbReference>
<feature type="transmembrane region" description="Helical" evidence="7">
    <location>
        <begin position="70"/>
        <end position="91"/>
    </location>
</feature>
<name>A0ABT8X4W5_9FLAO</name>
<sequence>MQHLQKSPENKVKSKVTMAQAFKTIVWPRRNLVFIGLILIVIRSLAGLVLPWQSKVLLDEVVPGKDMSLLYNLVAIVLGAIFIQSITSFLLTRILSVQAQYLISELRAQVQKKVLSLPISFFDNTKSGALVSRIMSDVEGVRNLIGTGLVQLVGGTFTAIVSLIILIKLNPWMTLFVFVPLSIFGYIALRAFKYIRPIFRKRGEINAEVKGRLTETLAGVRVIKAFNAETQENEAFEKGVDKLFQNVKKSLTATALMTSSSTFLIGVATTGIMAIGGYYMIQSEMTTGEFLFFTLILGFMIAPIVQMSNIGSQLTEALAGLDRTEELMNMTAEEDNEDRTIQLETIKGEIVFNDVSFSYEEGKDVLHDINFKAPPGSTTALVGSSGSGKSTIAGLSATFLNPKSGKVTIDGQDLSKVKLNTYRQYLGVVLQDEFLFEGTIRENIMFPRPDATASELQNAVKAAYVNEFTDRFEEGLDTLIGERGVKLSGGQRQRLAIARAILADPKIIILDEATSSLDTESEALIQKSLGELIKNRTTIVIAHRLSTIRKADQILVIEAGRIVERGTHDELIALNGRYYDLYTYQAKI</sequence>
<protein>
    <submittedName>
        <fullName evidence="10">ABC transporter ATP-binding protein</fullName>
    </submittedName>
</protein>
<comment type="caution">
    <text evidence="10">The sequence shown here is derived from an EMBL/GenBank/DDBJ whole genome shotgun (WGS) entry which is preliminary data.</text>
</comment>
<dbReference type="SUPFAM" id="SSF52540">
    <property type="entry name" value="P-loop containing nucleoside triphosphate hydrolases"/>
    <property type="match status" value="1"/>
</dbReference>
<keyword evidence="6 7" id="KW-0472">Membrane</keyword>
<dbReference type="Pfam" id="PF00005">
    <property type="entry name" value="ABC_tran"/>
    <property type="match status" value="1"/>
</dbReference>
<dbReference type="Proteomes" id="UP001176891">
    <property type="component" value="Unassembled WGS sequence"/>
</dbReference>
<feature type="transmembrane region" description="Helical" evidence="7">
    <location>
        <begin position="143"/>
        <end position="166"/>
    </location>
</feature>
<keyword evidence="3" id="KW-0547">Nucleotide-binding</keyword>
<dbReference type="InterPro" id="IPR003439">
    <property type="entry name" value="ABC_transporter-like_ATP-bd"/>
</dbReference>
<feature type="transmembrane region" description="Helical" evidence="7">
    <location>
        <begin position="287"/>
        <end position="305"/>
    </location>
</feature>
<feature type="domain" description="ABC transporter" evidence="8">
    <location>
        <begin position="350"/>
        <end position="584"/>
    </location>
</feature>
<dbReference type="RefSeq" id="WP_303283369.1">
    <property type="nucleotide sequence ID" value="NZ_BAABCZ010000004.1"/>
</dbReference>
<dbReference type="PANTHER" id="PTHR43394">
    <property type="entry name" value="ATP-DEPENDENT PERMEASE MDL1, MITOCHONDRIAL"/>
    <property type="match status" value="1"/>
</dbReference>
<accession>A0ABT8X4W5</accession>
<keyword evidence="5 7" id="KW-1133">Transmembrane helix</keyword>
<keyword evidence="11" id="KW-1185">Reference proteome</keyword>
<evidence type="ECO:0000256" key="6">
    <source>
        <dbReference type="ARBA" id="ARBA00023136"/>
    </source>
</evidence>
<dbReference type="InterPro" id="IPR011527">
    <property type="entry name" value="ABC1_TM_dom"/>
</dbReference>
<comment type="subcellular location">
    <subcellularLocation>
        <location evidence="1">Cell membrane</location>
        <topology evidence="1">Multi-pass membrane protein</topology>
    </subcellularLocation>
</comment>
<dbReference type="InterPro" id="IPR036640">
    <property type="entry name" value="ABC1_TM_sf"/>
</dbReference>
<evidence type="ECO:0000256" key="5">
    <source>
        <dbReference type="ARBA" id="ARBA00022989"/>
    </source>
</evidence>
<evidence type="ECO:0000256" key="7">
    <source>
        <dbReference type="SAM" id="Phobius"/>
    </source>
</evidence>
<reference evidence="10" key="1">
    <citation type="submission" date="2023-07" db="EMBL/GenBank/DDBJ databases">
        <title>Two novel species in the genus Flavivirga.</title>
        <authorList>
            <person name="Kwon K."/>
        </authorList>
    </citation>
    <scope>NUCLEOTIDE SEQUENCE</scope>
    <source>
        <strain evidence="10">KACC 14157</strain>
    </source>
</reference>
<proteinExistence type="predicted"/>
<dbReference type="PROSITE" id="PS00211">
    <property type="entry name" value="ABC_TRANSPORTER_1"/>
    <property type="match status" value="1"/>
</dbReference>
<dbReference type="PROSITE" id="PS50893">
    <property type="entry name" value="ABC_TRANSPORTER_2"/>
    <property type="match status" value="1"/>
</dbReference>
<dbReference type="SMART" id="SM00382">
    <property type="entry name" value="AAA"/>
    <property type="match status" value="1"/>
</dbReference>
<dbReference type="Gene3D" id="1.20.1560.10">
    <property type="entry name" value="ABC transporter type 1, transmembrane domain"/>
    <property type="match status" value="1"/>
</dbReference>
<dbReference type="InterPro" id="IPR017871">
    <property type="entry name" value="ABC_transporter-like_CS"/>
</dbReference>
<dbReference type="Pfam" id="PF00664">
    <property type="entry name" value="ABC_membrane"/>
    <property type="match status" value="1"/>
</dbReference>
<dbReference type="PROSITE" id="PS50929">
    <property type="entry name" value="ABC_TM1F"/>
    <property type="match status" value="1"/>
</dbReference>
<dbReference type="InterPro" id="IPR027417">
    <property type="entry name" value="P-loop_NTPase"/>
</dbReference>
<gene>
    <name evidence="10" type="ORF">Q4Q39_15000</name>
</gene>
<dbReference type="EMBL" id="JAUOEM010000005">
    <property type="protein sequence ID" value="MDO5988718.1"/>
    <property type="molecule type" value="Genomic_DNA"/>
</dbReference>
<dbReference type="SUPFAM" id="SSF90123">
    <property type="entry name" value="ABC transporter transmembrane region"/>
    <property type="match status" value="1"/>
</dbReference>
<evidence type="ECO:0000256" key="4">
    <source>
        <dbReference type="ARBA" id="ARBA00022840"/>
    </source>
</evidence>
<organism evidence="10 11">
    <name type="scientific">Flavivirga amylovorans</name>
    <dbReference type="NCBI Taxonomy" id="870486"/>
    <lineage>
        <taxon>Bacteria</taxon>
        <taxon>Pseudomonadati</taxon>
        <taxon>Bacteroidota</taxon>
        <taxon>Flavobacteriia</taxon>
        <taxon>Flavobacteriales</taxon>
        <taxon>Flavobacteriaceae</taxon>
        <taxon>Flavivirga</taxon>
    </lineage>
</organism>
<feature type="transmembrane region" description="Helical" evidence="7">
    <location>
        <begin position="263"/>
        <end position="281"/>
    </location>
</feature>
<evidence type="ECO:0000256" key="2">
    <source>
        <dbReference type="ARBA" id="ARBA00022692"/>
    </source>
</evidence>
<feature type="domain" description="ABC transmembrane type-1" evidence="9">
    <location>
        <begin position="34"/>
        <end position="316"/>
    </location>
</feature>
<feature type="transmembrane region" description="Helical" evidence="7">
    <location>
        <begin position="32"/>
        <end position="50"/>
    </location>
</feature>
<dbReference type="InterPro" id="IPR039421">
    <property type="entry name" value="Type_1_exporter"/>
</dbReference>
<dbReference type="CDD" id="cd07346">
    <property type="entry name" value="ABC_6TM_exporters"/>
    <property type="match status" value="1"/>
</dbReference>
<evidence type="ECO:0000259" key="9">
    <source>
        <dbReference type="PROSITE" id="PS50929"/>
    </source>
</evidence>
<dbReference type="GO" id="GO:0005524">
    <property type="term" value="F:ATP binding"/>
    <property type="evidence" value="ECO:0007669"/>
    <property type="project" value="UniProtKB-KW"/>
</dbReference>
<evidence type="ECO:0000313" key="10">
    <source>
        <dbReference type="EMBL" id="MDO5988718.1"/>
    </source>
</evidence>
<dbReference type="Gene3D" id="3.40.50.300">
    <property type="entry name" value="P-loop containing nucleotide triphosphate hydrolases"/>
    <property type="match status" value="1"/>
</dbReference>
<keyword evidence="2 7" id="KW-0812">Transmembrane</keyword>
<keyword evidence="4 10" id="KW-0067">ATP-binding</keyword>